<comment type="caution">
    <text evidence="1">The sequence shown here is derived from an EMBL/GenBank/DDBJ whole genome shotgun (WGS) entry which is preliminary data.</text>
</comment>
<proteinExistence type="predicted"/>
<reference evidence="1 2" key="1">
    <citation type="submission" date="2024-06" db="EMBL/GenBank/DDBJ databases">
        <authorList>
            <person name="Campbell A.G."/>
        </authorList>
    </citation>
    <scope>NUCLEOTIDE SEQUENCE [LARGE SCALE GENOMIC DNA]</scope>
    <source>
        <strain evidence="1 2">EM12</strain>
    </source>
</reference>
<accession>A0ABV1QVQ0</accession>
<evidence type="ECO:0008006" key="3">
    <source>
        <dbReference type="Google" id="ProtNLM"/>
    </source>
</evidence>
<keyword evidence="2" id="KW-1185">Reference proteome</keyword>
<evidence type="ECO:0000313" key="2">
    <source>
        <dbReference type="Proteomes" id="UP001480955"/>
    </source>
</evidence>
<dbReference type="Proteomes" id="UP001480955">
    <property type="component" value="Unassembled WGS sequence"/>
</dbReference>
<protein>
    <recommendedName>
        <fullName evidence="3">Histidinol dehydrogenase</fullName>
    </recommendedName>
</protein>
<sequence>MPTHSAPDPIEAATKAIDALLSAINGNPGAGAVAAYRAAITRHGRGLVEAAGPEALDTVRDRVASMAPLAAEGRRATIAAAWGRIIWANAPHA</sequence>
<evidence type="ECO:0000313" key="1">
    <source>
        <dbReference type="EMBL" id="MER2253419.1"/>
    </source>
</evidence>
<gene>
    <name evidence="1" type="ORF">ABS772_26190</name>
</gene>
<dbReference type="EMBL" id="JBELQE010000135">
    <property type="protein sequence ID" value="MER2253419.1"/>
    <property type="molecule type" value="Genomic_DNA"/>
</dbReference>
<organism evidence="1 2">
    <name type="scientific">Methylorubrum podarium</name>
    <dbReference type="NCBI Taxonomy" id="200476"/>
    <lineage>
        <taxon>Bacteria</taxon>
        <taxon>Pseudomonadati</taxon>
        <taxon>Pseudomonadota</taxon>
        <taxon>Alphaproteobacteria</taxon>
        <taxon>Hyphomicrobiales</taxon>
        <taxon>Methylobacteriaceae</taxon>
        <taxon>Methylorubrum</taxon>
    </lineage>
</organism>
<name>A0ABV1QVQ0_9HYPH</name>
<dbReference type="RefSeq" id="WP_350397621.1">
    <property type="nucleotide sequence ID" value="NZ_JBELQE010000135.1"/>
</dbReference>